<sequence>MTRAEVQPGRLPTEFSGAWVGTATELDSDSVDSYRVRLELTGGDLGGEVGEIHYEMAASECHGVVTLTGMNPDNAAVTLGEYIESGNCVKGGRIILTAEPDGVLDFAYTGFKRDGTEQSVSASLEKVR</sequence>
<accession>A0ABN5VSM6</accession>
<proteinExistence type="predicted"/>
<reference evidence="1 2" key="2">
    <citation type="journal article" date="2023" name="ChemBioChem">
        <title>Acyltransferase Domain Exchange between Two Independent Type I Polyketide Synthases in the Same Producer Strain of Macrolide Antibiotics.</title>
        <authorList>
            <person name="Kudo F."/>
            <person name="Kishikawa K."/>
            <person name="Tsuboi K."/>
            <person name="Kido T."/>
            <person name="Usui T."/>
            <person name="Hashimoto J."/>
            <person name="Shin-Ya K."/>
            <person name="Miyanaga A."/>
            <person name="Eguchi T."/>
        </authorList>
    </citation>
    <scope>NUCLEOTIDE SEQUENCE [LARGE SCALE GENOMIC DNA]</scope>
    <source>
        <strain evidence="1 2">A-8890</strain>
    </source>
</reference>
<protein>
    <recommendedName>
        <fullName evidence="3">Lipoprotein</fullName>
    </recommendedName>
</protein>
<evidence type="ECO:0000313" key="1">
    <source>
        <dbReference type="EMBL" id="BBC36476.1"/>
    </source>
</evidence>
<reference evidence="1 2" key="1">
    <citation type="journal article" date="2010" name="ChemBioChem">
        <title>Cloning and characterization of the biosynthetic gene cluster of 16-membered macrolide antibiotic FD-891: involvement of a dual functional cytochrome P450 monooxygenase catalyzing epoxidation and hydroxylation.</title>
        <authorList>
            <person name="Kudo F."/>
            <person name="Motegi A."/>
            <person name="Mizoue K."/>
            <person name="Eguchi T."/>
        </authorList>
    </citation>
    <scope>NUCLEOTIDE SEQUENCE [LARGE SCALE GENOMIC DNA]</scope>
    <source>
        <strain evidence="1 2">A-8890</strain>
    </source>
</reference>
<gene>
    <name evidence="1" type="ORF">SGFS_077700</name>
</gene>
<keyword evidence="2" id="KW-1185">Reference proteome</keyword>
<evidence type="ECO:0000313" key="2">
    <source>
        <dbReference type="Proteomes" id="UP001321542"/>
    </source>
</evidence>
<dbReference type="EMBL" id="AP018448">
    <property type="protein sequence ID" value="BBC36476.1"/>
    <property type="molecule type" value="Genomic_DNA"/>
</dbReference>
<organism evidence="1 2">
    <name type="scientific">Streptomyces graminofaciens</name>
    <dbReference type="NCBI Taxonomy" id="68212"/>
    <lineage>
        <taxon>Bacteria</taxon>
        <taxon>Bacillati</taxon>
        <taxon>Actinomycetota</taxon>
        <taxon>Actinomycetes</taxon>
        <taxon>Kitasatosporales</taxon>
        <taxon>Streptomycetaceae</taxon>
        <taxon>Streptomyces</taxon>
    </lineage>
</organism>
<dbReference type="Proteomes" id="UP001321542">
    <property type="component" value="Chromosome"/>
</dbReference>
<evidence type="ECO:0008006" key="3">
    <source>
        <dbReference type="Google" id="ProtNLM"/>
    </source>
</evidence>
<name>A0ABN5VSM6_9ACTN</name>